<dbReference type="EMBL" id="CAICTM010000017">
    <property type="protein sequence ID" value="CAB9497260.1"/>
    <property type="molecule type" value="Genomic_DNA"/>
</dbReference>
<reference evidence="3" key="1">
    <citation type="submission" date="2020-06" db="EMBL/GenBank/DDBJ databases">
        <authorList>
            <consortium name="Plant Systems Biology data submission"/>
        </authorList>
    </citation>
    <scope>NUCLEOTIDE SEQUENCE</scope>
    <source>
        <strain evidence="3">D6</strain>
    </source>
</reference>
<feature type="coiled-coil region" evidence="1">
    <location>
        <begin position="132"/>
        <end position="166"/>
    </location>
</feature>
<evidence type="ECO:0000313" key="3">
    <source>
        <dbReference type="EMBL" id="CAB9497260.1"/>
    </source>
</evidence>
<proteinExistence type="predicted"/>
<feature type="region of interest" description="Disordered" evidence="2">
    <location>
        <begin position="342"/>
        <end position="362"/>
    </location>
</feature>
<feature type="region of interest" description="Disordered" evidence="2">
    <location>
        <begin position="95"/>
        <end position="115"/>
    </location>
</feature>
<keyword evidence="1" id="KW-0175">Coiled coil</keyword>
<accession>A0A9N8H2Y4</accession>
<gene>
    <name evidence="3" type="ORF">SEMRO_17_G012110.1</name>
</gene>
<dbReference type="AlphaFoldDB" id="A0A9N8H2Y4"/>
<evidence type="ECO:0000256" key="2">
    <source>
        <dbReference type="SAM" id="MobiDB-lite"/>
    </source>
</evidence>
<name>A0A9N8H2Y4_9STRA</name>
<protein>
    <submittedName>
        <fullName evidence="3">Uncharacterized protein</fullName>
    </submittedName>
</protein>
<keyword evidence="4" id="KW-1185">Reference proteome</keyword>
<feature type="compositionally biased region" description="Basic and acidic residues" evidence="2">
    <location>
        <begin position="342"/>
        <end position="356"/>
    </location>
</feature>
<evidence type="ECO:0000313" key="4">
    <source>
        <dbReference type="Proteomes" id="UP001153069"/>
    </source>
</evidence>
<sequence>MTSTIDLDSRMSHLPLEIPDDEVSMVSQISVDFESNNDSANFHLASRVSHQPLENPDDELSMVIPYDSESSVSMVSQNQGNDNRGMTDDEASLANEYQGNDNHGMTDNEVSTKRQKNGVNLSATVSRTGTIVKDLFEKLDQEEQEEQKTREEMSKKDLEIQNLKTQNAEPTKALTEANKKLQSGKTPHGELVEAKKELKQDAVELHFKIYTDDESSAVNLFFPLKTQEEQEEDEELKIVNTTLRDLIVAVWPKIMAPYLDYITSEFPALKKLDKKNFPVEVTWMSISHSSCKPIPKASFPLRGLKKTCIASFHEKYHTFSKLEKEALYFPIVPKVQLEEEKLEELKPKPKSDHAEYFDSDSD</sequence>
<comment type="caution">
    <text evidence="3">The sequence shown here is derived from an EMBL/GenBank/DDBJ whole genome shotgun (WGS) entry which is preliminary data.</text>
</comment>
<dbReference type="Proteomes" id="UP001153069">
    <property type="component" value="Unassembled WGS sequence"/>
</dbReference>
<evidence type="ECO:0000256" key="1">
    <source>
        <dbReference type="SAM" id="Coils"/>
    </source>
</evidence>
<organism evidence="3 4">
    <name type="scientific">Seminavis robusta</name>
    <dbReference type="NCBI Taxonomy" id="568900"/>
    <lineage>
        <taxon>Eukaryota</taxon>
        <taxon>Sar</taxon>
        <taxon>Stramenopiles</taxon>
        <taxon>Ochrophyta</taxon>
        <taxon>Bacillariophyta</taxon>
        <taxon>Bacillariophyceae</taxon>
        <taxon>Bacillariophycidae</taxon>
        <taxon>Naviculales</taxon>
        <taxon>Naviculaceae</taxon>
        <taxon>Seminavis</taxon>
    </lineage>
</organism>